<organism evidence="1 2">
    <name type="scientific">Diploscapter pachys</name>
    <dbReference type="NCBI Taxonomy" id="2018661"/>
    <lineage>
        <taxon>Eukaryota</taxon>
        <taxon>Metazoa</taxon>
        <taxon>Ecdysozoa</taxon>
        <taxon>Nematoda</taxon>
        <taxon>Chromadorea</taxon>
        <taxon>Rhabditida</taxon>
        <taxon>Rhabditina</taxon>
        <taxon>Rhabditomorpha</taxon>
        <taxon>Rhabditoidea</taxon>
        <taxon>Rhabditidae</taxon>
        <taxon>Diploscapter</taxon>
    </lineage>
</organism>
<evidence type="ECO:0008006" key="3">
    <source>
        <dbReference type="Google" id="ProtNLM"/>
    </source>
</evidence>
<gene>
    <name evidence="1" type="ORF">WR25_02917</name>
</gene>
<reference evidence="1 2" key="1">
    <citation type="journal article" date="2017" name="Curr. Biol.">
        <title>Genome architecture and evolution of a unichromosomal asexual nematode.</title>
        <authorList>
            <person name="Fradin H."/>
            <person name="Zegar C."/>
            <person name="Gutwein M."/>
            <person name="Lucas J."/>
            <person name="Kovtun M."/>
            <person name="Corcoran D."/>
            <person name="Baugh L.R."/>
            <person name="Kiontke K."/>
            <person name="Gunsalus K."/>
            <person name="Fitch D.H."/>
            <person name="Piano F."/>
        </authorList>
    </citation>
    <scope>NUCLEOTIDE SEQUENCE [LARGE SCALE GENOMIC DNA]</scope>
    <source>
        <strain evidence="1">PF1309</strain>
    </source>
</reference>
<dbReference type="PANTHER" id="PTHR47533:SF4">
    <property type="entry name" value="AB HYDROLASE-1 DOMAIN-CONTAINING PROTEIN"/>
    <property type="match status" value="1"/>
</dbReference>
<dbReference type="SUPFAM" id="SSF53474">
    <property type="entry name" value="alpha/beta-Hydrolases"/>
    <property type="match status" value="1"/>
</dbReference>
<evidence type="ECO:0000313" key="1">
    <source>
        <dbReference type="EMBL" id="PAV60712.1"/>
    </source>
</evidence>
<dbReference type="Gene3D" id="3.40.50.1820">
    <property type="entry name" value="alpha/beta hydrolase"/>
    <property type="match status" value="1"/>
</dbReference>
<dbReference type="Proteomes" id="UP000218231">
    <property type="component" value="Unassembled WGS sequence"/>
</dbReference>
<proteinExistence type="predicted"/>
<dbReference type="EMBL" id="LIAE01010454">
    <property type="protein sequence ID" value="PAV60712.1"/>
    <property type="molecule type" value="Genomic_DNA"/>
</dbReference>
<name>A0A2A2JGQ2_9BILA</name>
<accession>A0A2A2JGQ2</accession>
<keyword evidence="2" id="KW-1185">Reference proteome</keyword>
<sequence length="289" mass="32452">MPEGSSVGTVIALHGAPGSHKDFKYLYPHLHPSIRFVGLNFPGFGHANCCDPQNFDNVERQSFVRSMVIALKLAPAPDKSPLTDWKIYEDKKVIFMGHSRGCENALFSAVDFGANGLVMLNPIGLRPHRGIRPALALKMMTNLYDLPGGRFIMKPINKKIYDILKLKVPDGDQAYRCARTMRTVALADQAPYIEKANESSLKILYLYAGKDFLIENEIQEEVAKRYKLNRITSTEKTPEEEEKLLKLVPQGFVKGENGYSIFFANDTHYLNKDRAKFTAQCVSAMFGIS</sequence>
<dbReference type="Pfam" id="PF06342">
    <property type="entry name" value="DUF1057"/>
    <property type="match status" value="1"/>
</dbReference>
<dbReference type="InterPro" id="IPR029058">
    <property type="entry name" value="AB_hydrolase_fold"/>
</dbReference>
<dbReference type="PANTHER" id="PTHR47533">
    <property type="entry name" value="PROTEIN CBG21859"/>
    <property type="match status" value="1"/>
</dbReference>
<dbReference type="AlphaFoldDB" id="A0A2A2JGQ2"/>
<evidence type="ECO:0000313" key="2">
    <source>
        <dbReference type="Proteomes" id="UP000218231"/>
    </source>
</evidence>
<dbReference type="InterPro" id="IPR010463">
    <property type="entry name" value="DUF1057"/>
</dbReference>
<comment type="caution">
    <text evidence="1">The sequence shown here is derived from an EMBL/GenBank/DDBJ whole genome shotgun (WGS) entry which is preliminary data.</text>
</comment>
<dbReference type="OrthoDB" id="6431331at2759"/>
<protein>
    <recommendedName>
        <fullName evidence="3">AB hydrolase-1 domain-containing protein</fullName>
    </recommendedName>
</protein>